<dbReference type="PANTHER" id="PTHR46931">
    <property type="entry name" value="CRIB DOMAIN-CONTAINING PROTEIN RIC2"/>
    <property type="match status" value="1"/>
</dbReference>
<sequence length="117" mass="12751">MKNSLGFPPTARHNISAALQRLIKSFAQLFALQREDDEVELEIGCPTDVQHVTHIGIGAYGIGTLSNWVGDPELLSLSVPALTIEEMERVLVQTSDEIVANESLEQGFQAHGLETPV</sequence>
<accession>A0A8J5F9S7</accession>
<dbReference type="AlphaFoldDB" id="A0A8J5F9S7"/>
<reference evidence="2 3" key="1">
    <citation type="submission" date="2020-08" db="EMBL/GenBank/DDBJ databases">
        <title>Plant Genome Project.</title>
        <authorList>
            <person name="Zhang R.-G."/>
        </authorList>
    </citation>
    <scope>NUCLEOTIDE SEQUENCE [LARGE SCALE GENOMIC DNA]</scope>
    <source>
        <tissue evidence="2">Rhizome</tissue>
    </source>
</reference>
<keyword evidence="3" id="KW-1185">Reference proteome</keyword>
<dbReference type="EMBL" id="JACMSC010000016">
    <property type="protein sequence ID" value="KAG6481883.1"/>
    <property type="molecule type" value="Genomic_DNA"/>
</dbReference>
<dbReference type="PROSITE" id="PS50108">
    <property type="entry name" value="CRIB"/>
    <property type="match status" value="1"/>
</dbReference>
<feature type="domain" description="CRIB" evidence="1">
    <location>
        <begin position="43"/>
        <end position="56"/>
    </location>
</feature>
<evidence type="ECO:0000259" key="1">
    <source>
        <dbReference type="PROSITE" id="PS50108"/>
    </source>
</evidence>
<dbReference type="Proteomes" id="UP000734854">
    <property type="component" value="Unassembled WGS sequence"/>
</dbReference>
<dbReference type="InterPro" id="IPR000095">
    <property type="entry name" value="CRIB_dom"/>
</dbReference>
<proteinExistence type="predicted"/>
<protein>
    <recommendedName>
        <fullName evidence="1">CRIB domain-containing protein</fullName>
    </recommendedName>
</protein>
<name>A0A8J5F9S7_ZINOF</name>
<dbReference type="OrthoDB" id="678664at2759"/>
<dbReference type="InterPro" id="IPR044509">
    <property type="entry name" value="RIC2/4"/>
</dbReference>
<dbReference type="PANTHER" id="PTHR46931:SF14">
    <property type="entry name" value="CRIB DOMAIN-CONTAINING PROTEIN RIC2"/>
    <property type="match status" value="1"/>
</dbReference>
<gene>
    <name evidence="2" type="ORF">ZIOFF_058506</name>
</gene>
<evidence type="ECO:0000313" key="3">
    <source>
        <dbReference type="Proteomes" id="UP000734854"/>
    </source>
</evidence>
<organism evidence="2 3">
    <name type="scientific">Zingiber officinale</name>
    <name type="common">Ginger</name>
    <name type="synonym">Amomum zingiber</name>
    <dbReference type="NCBI Taxonomy" id="94328"/>
    <lineage>
        <taxon>Eukaryota</taxon>
        <taxon>Viridiplantae</taxon>
        <taxon>Streptophyta</taxon>
        <taxon>Embryophyta</taxon>
        <taxon>Tracheophyta</taxon>
        <taxon>Spermatophyta</taxon>
        <taxon>Magnoliopsida</taxon>
        <taxon>Liliopsida</taxon>
        <taxon>Zingiberales</taxon>
        <taxon>Zingiberaceae</taxon>
        <taxon>Zingiber</taxon>
    </lineage>
</organism>
<comment type="caution">
    <text evidence="2">The sequence shown here is derived from an EMBL/GenBank/DDBJ whole genome shotgun (WGS) entry which is preliminary data.</text>
</comment>
<evidence type="ECO:0000313" key="2">
    <source>
        <dbReference type="EMBL" id="KAG6481883.1"/>
    </source>
</evidence>